<keyword evidence="3" id="KW-0143">Chaperone</keyword>
<sequence length="330" mass="36909">PRSPNDEDMQKTHQRLVDDLRFIPRALSLLTYPTQTSAPLTLSLIRNVHNLLASFEGTIKVVQQTGFPYDSTTAQAPWNPKPDENTNGLITYPSIFRDVLIWALNAPHLPPFPGSPQDKRPELVVEILGIIFAMGGTEVSRALHASPSFGTFLVEQEALPALLEIAQRQMDTVIDNIQVNDKAVSALVPSLAVLYKFSAGNPTFRDATKELVFPPAQEEEFWKLSKEQLLLNNQHQDAATDDNNDNNNNNNKQVPAKNNNMQPLDAPRGTLRWKLIHLMTWTESHIKRYASELLWALCEENPKEFVLRTGMGNAIGFLGAKGMVQIPNNN</sequence>
<dbReference type="InterPro" id="IPR019318">
    <property type="entry name" value="Gua_nucleotide_exch_fac_Ric8"/>
</dbReference>
<evidence type="ECO:0000256" key="3">
    <source>
        <dbReference type="ARBA" id="ARBA00023186"/>
    </source>
</evidence>
<name>A0A9N8EL74_9STRA</name>
<feature type="region of interest" description="Disordered" evidence="4">
    <location>
        <begin position="237"/>
        <end position="264"/>
    </location>
</feature>
<dbReference type="OrthoDB" id="5585685at2759"/>
<evidence type="ECO:0000256" key="2">
    <source>
        <dbReference type="ARBA" id="ARBA00022658"/>
    </source>
</evidence>
<keyword evidence="6" id="KW-1185">Reference proteome</keyword>
<gene>
    <name evidence="5" type="ORF">SEMRO_1460_G274570.1</name>
</gene>
<dbReference type="Proteomes" id="UP001153069">
    <property type="component" value="Unassembled WGS sequence"/>
</dbReference>
<dbReference type="PANTHER" id="PTHR12425">
    <property type="entry name" value="SYNEMBRYN"/>
    <property type="match status" value="1"/>
</dbReference>
<accession>A0A9N8EL74</accession>
<dbReference type="AlphaFoldDB" id="A0A9N8EL74"/>
<evidence type="ECO:0000313" key="6">
    <source>
        <dbReference type="Proteomes" id="UP001153069"/>
    </source>
</evidence>
<dbReference type="GO" id="GO:0005085">
    <property type="term" value="F:guanyl-nucleotide exchange factor activity"/>
    <property type="evidence" value="ECO:0007669"/>
    <property type="project" value="UniProtKB-KW"/>
</dbReference>
<dbReference type="GO" id="GO:0005737">
    <property type="term" value="C:cytoplasm"/>
    <property type="evidence" value="ECO:0007669"/>
    <property type="project" value="TreeGrafter"/>
</dbReference>
<dbReference type="GO" id="GO:0007186">
    <property type="term" value="P:G protein-coupled receptor signaling pathway"/>
    <property type="evidence" value="ECO:0007669"/>
    <property type="project" value="TreeGrafter"/>
</dbReference>
<dbReference type="EMBL" id="CAICTM010001458">
    <property type="protein sequence ID" value="CAB9523822.1"/>
    <property type="molecule type" value="Genomic_DNA"/>
</dbReference>
<evidence type="ECO:0000313" key="5">
    <source>
        <dbReference type="EMBL" id="CAB9523822.1"/>
    </source>
</evidence>
<organism evidence="5 6">
    <name type="scientific">Seminavis robusta</name>
    <dbReference type="NCBI Taxonomy" id="568900"/>
    <lineage>
        <taxon>Eukaryota</taxon>
        <taxon>Sar</taxon>
        <taxon>Stramenopiles</taxon>
        <taxon>Ochrophyta</taxon>
        <taxon>Bacillariophyta</taxon>
        <taxon>Bacillariophyceae</taxon>
        <taxon>Bacillariophycidae</taxon>
        <taxon>Naviculales</taxon>
        <taxon>Naviculaceae</taxon>
        <taxon>Seminavis</taxon>
    </lineage>
</organism>
<proteinExistence type="inferred from homology"/>
<dbReference type="PANTHER" id="PTHR12425:SF5">
    <property type="entry name" value="SYNEMBRYN"/>
    <property type="match status" value="1"/>
</dbReference>
<reference evidence="5" key="1">
    <citation type="submission" date="2020-06" db="EMBL/GenBank/DDBJ databases">
        <authorList>
            <consortium name="Plant Systems Biology data submission"/>
        </authorList>
    </citation>
    <scope>NUCLEOTIDE SEQUENCE</scope>
    <source>
        <strain evidence="5">D6</strain>
    </source>
</reference>
<evidence type="ECO:0000256" key="4">
    <source>
        <dbReference type="SAM" id="MobiDB-lite"/>
    </source>
</evidence>
<evidence type="ECO:0000256" key="1">
    <source>
        <dbReference type="ARBA" id="ARBA00009049"/>
    </source>
</evidence>
<dbReference type="Pfam" id="PF10165">
    <property type="entry name" value="Ric8"/>
    <property type="match status" value="1"/>
</dbReference>
<dbReference type="GO" id="GO:0001965">
    <property type="term" value="F:G-protein alpha-subunit binding"/>
    <property type="evidence" value="ECO:0007669"/>
    <property type="project" value="TreeGrafter"/>
</dbReference>
<comment type="caution">
    <text evidence="5">The sequence shown here is derived from an EMBL/GenBank/DDBJ whole genome shotgun (WGS) entry which is preliminary data.</text>
</comment>
<protein>
    <submittedName>
        <fullName evidence="5">Synembryn-A (Partial)</fullName>
    </submittedName>
</protein>
<keyword evidence="2" id="KW-0344">Guanine-nucleotide releasing factor</keyword>
<feature type="non-terminal residue" evidence="5">
    <location>
        <position position="1"/>
    </location>
</feature>
<comment type="similarity">
    <text evidence="1">Belongs to the synembryn family.</text>
</comment>
<feature type="compositionally biased region" description="Low complexity" evidence="4">
    <location>
        <begin position="245"/>
        <end position="260"/>
    </location>
</feature>